<feature type="transmembrane region" description="Helical" evidence="1">
    <location>
        <begin position="122"/>
        <end position="151"/>
    </location>
</feature>
<keyword evidence="3" id="KW-1185">Reference proteome</keyword>
<name>A0A915WR98_9ARCH</name>
<keyword evidence="1" id="KW-1133">Transmembrane helix</keyword>
<feature type="transmembrane region" description="Helical" evidence="1">
    <location>
        <begin position="69"/>
        <end position="102"/>
    </location>
</feature>
<evidence type="ECO:0000256" key="1">
    <source>
        <dbReference type="SAM" id="Phobius"/>
    </source>
</evidence>
<dbReference type="AlphaFoldDB" id="A0A915WR98"/>
<evidence type="ECO:0000313" key="3">
    <source>
        <dbReference type="Proteomes" id="UP001055553"/>
    </source>
</evidence>
<dbReference type="RefSeq" id="WP_258393372.1">
    <property type="nucleotide sequence ID" value="NZ_AP019769.1"/>
</dbReference>
<protein>
    <submittedName>
        <fullName evidence="2">Uncharacterized protein</fullName>
    </submittedName>
</protein>
<reference evidence="3" key="1">
    <citation type="journal article" date="2022" name="Int. J. Syst. Evol. Microbiol.">
        <title>Nanobdella aerobiophila gen. nov., sp. nov., a thermoacidophilic, obligate ectosymbiotic archaeon, and proposal of Nanobdellaceae fam. nov., Nanobdellales ord. nov. and Nanobdellia class. nov.</title>
        <authorList>
            <person name="Kato S."/>
            <person name="Ogasawara A."/>
            <person name="Itoh T."/>
            <person name="Sakai H.D."/>
            <person name="Shimizu M."/>
            <person name="Yuki M."/>
            <person name="Kaneko M."/>
            <person name="Takashina T."/>
            <person name="Ohkuma M."/>
        </authorList>
    </citation>
    <scope>NUCLEOTIDE SEQUENCE [LARGE SCALE GENOMIC DNA]</scope>
    <source>
        <strain evidence="3">MJ1</strain>
    </source>
</reference>
<proteinExistence type="predicted"/>
<feature type="transmembrane region" description="Helical" evidence="1">
    <location>
        <begin position="201"/>
        <end position="224"/>
    </location>
</feature>
<organism evidence="2 3">
    <name type="scientific">Nanobdella aerobiophila</name>
    <dbReference type="NCBI Taxonomy" id="2586965"/>
    <lineage>
        <taxon>Archaea</taxon>
        <taxon>Nanobdellota</taxon>
        <taxon>Nanobdellia</taxon>
        <taxon>Nanobdellales</taxon>
        <taxon>Nanobdellaceae</taxon>
        <taxon>Nanobdella</taxon>
    </lineage>
</organism>
<dbReference type="KEGG" id="naer:MJ1_0159"/>
<feature type="transmembrane region" description="Helical" evidence="1">
    <location>
        <begin position="20"/>
        <end position="48"/>
    </location>
</feature>
<keyword evidence="1" id="KW-0472">Membrane</keyword>
<dbReference type="GeneID" id="74568111"/>
<evidence type="ECO:0000313" key="2">
    <source>
        <dbReference type="EMBL" id="BBL45333.1"/>
    </source>
</evidence>
<keyword evidence="1" id="KW-0812">Transmembrane</keyword>
<sequence length="227" mass="26600">MNFVNNLKASFLLYKRNILFGFLYGIIKSLLYIIFSIPIIGTFIYSYLYPRILKYYYEKLTKEKLDSKLNISFISIFIPSIIQNILIFSSIFISSYFYLSILSLDYLNNKLVYINSPLNLSFYNFILPVVVSFIIFYGITYIMYIFSMNSFYGSILGKVNKYNLEINNSSKIFFNILTLFLISMFILFFLSSIIILNKYLILIPILIFILLIVPLLDIIGLVSFDSK</sequence>
<accession>A0A915WR98</accession>
<dbReference type="Proteomes" id="UP001055553">
    <property type="component" value="Chromosome"/>
</dbReference>
<gene>
    <name evidence="2" type="ORF">MJ1_0159</name>
</gene>
<dbReference type="EMBL" id="AP019769">
    <property type="protein sequence ID" value="BBL45333.1"/>
    <property type="molecule type" value="Genomic_DNA"/>
</dbReference>
<feature type="transmembrane region" description="Helical" evidence="1">
    <location>
        <begin position="172"/>
        <end position="195"/>
    </location>
</feature>